<dbReference type="PANTHER" id="PTHR33164:SF43">
    <property type="entry name" value="HTH-TYPE TRANSCRIPTIONAL REPRESSOR YETL"/>
    <property type="match status" value="1"/>
</dbReference>
<dbReference type="PROSITE" id="PS50995">
    <property type="entry name" value="HTH_MARR_2"/>
    <property type="match status" value="1"/>
</dbReference>
<dbReference type="EMBL" id="BAAARV010000046">
    <property type="protein sequence ID" value="GAA2358535.1"/>
    <property type="molecule type" value="Genomic_DNA"/>
</dbReference>
<dbReference type="Pfam" id="PF12802">
    <property type="entry name" value="MarR_2"/>
    <property type="match status" value="1"/>
</dbReference>
<dbReference type="InterPro" id="IPR000835">
    <property type="entry name" value="HTH_MarR-typ"/>
</dbReference>
<dbReference type="SMART" id="SM00347">
    <property type="entry name" value="HTH_MARR"/>
    <property type="match status" value="1"/>
</dbReference>
<dbReference type="PANTHER" id="PTHR33164">
    <property type="entry name" value="TRANSCRIPTIONAL REGULATOR, MARR FAMILY"/>
    <property type="match status" value="1"/>
</dbReference>
<organism evidence="2 3">
    <name type="scientific">Dactylosporangium salmoneum</name>
    <dbReference type="NCBI Taxonomy" id="53361"/>
    <lineage>
        <taxon>Bacteria</taxon>
        <taxon>Bacillati</taxon>
        <taxon>Actinomycetota</taxon>
        <taxon>Actinomycetes</taxon>
        <taxon>Micromonosporales</taxon>
        <taxon>Micromonosporaceae</taxon>
        <taxon>Dactylosporangium</taxon>
    </lineage>
</organism>
<protein>
    <recommendedName>
        <fullName evidence="1">HTH marR-type domain-containing protein</fullName>
    </recommendedName>
</protein>
<keyword evidence="3" id="KW-1185">Reference proteome</keyword>
<accession>A0ABP5TR86</accession>
<feature type="domain" description="HTH marR-type" evidence="1">
    <location>
        <begin position="10"/>
        <end position="143"/>
    </location>
</feature>
<evidence type="ECO:0000259" key="1">
    <source>
        <dbReference type="PROSITE" id="PS50995"/>
    </source>
</evidence>
<comment type="caution">
    <text evidence="2">The sequence shown here is derived from an EMBL/GenBank/DDBJ whole genome shotgun (WGS) entry which is preliminary data.</text>
</comment>
<dbReference type="InterPro" id="IPR039422">
    <property type="entry name" value="MarR/SlyA-like"/>
</dbReference>
<dbReference type="Proteomes" id="UP001501444">
    <property type="component" value="Unassembled WGS sequence"/>
</dbReference>
<name>A0ABP5TR86_9ACTN</name>
<gene>
    <name evidence="2" type="ORF">GCM10010170_052300</name>
</gene>
<dbReference type="SUPFAM" id="SSF46785">
    <property type="entry name" value="Winged helix' DNA-binding domain"/>
    <property type="match status" value="1"/>
</dbReference>
<dbReference type="Gene3D" id="1.10.10.10">
    <property type="entry name" value="Winged helix-like DNA-binding domain superfamily/Winged helix DNA-binding domain"/>
    <property type="match status" value="1"/>
</dbReference>
<dbReference type="InterPro" id="IPR036388">
    <property type="entry name" value="WH-like_DNA-bd_sf"/>
</dbReference>
<sequence>MVRPQRPQQQGAMLRELAIVHQLMTTRLNRALRPLGLTMTHTSLLLHLTGHPDGCTIGEIADAMEVNQPAVSKTVKTLADRGAVSVHLDPADARRRTVRLTPDGGALIGQAMQAMHPEATLGLADLDDERLATLIDLLRTVRIRLDGARTQA</sequence>
<proteinExistence type="predicted"/>
<evidence type="ECO:0000313" key="2">
    <source>
        <dbReference type="EMBL" id="GAA2358535.1"/>
    </source>
</evidence>
<dbReference type="InterPro" id="IPR036390">
    <property type="entry name" value="WH_DNA-bd_sf"/>
</dbReference>
<evidence type="ECO:0000313" key="3">
    <source>
        <dbReference type="Proteomes" id="UP001501444"/>
    </source>
</evidence>
<reference evidence="3" key="1">
    <citation type="journal article" date="2019" name="Int. J. Syst. Evol. Microbiol.">
        <title>The Global Catalogue of Microorganisms (GCM) 10K type strain sequencing project: providing services to taxonomists for standard genome sequencing and annotation.</title>
        <authorList>
            <consortium name="The Broad Institute Genomics Platform"/>
            <consortium name="The Broad Institute Genome Sequencing Center for Infectious Disease"/>
            <person name="Wu L."/>
            <person name="Ma J."/>
        </authorList>
    </citation>
    <scope>NUCLEOTIDE SEQUENCE [LARGE SCALE GENOMIC DNA]</scope>
    <source>
        <strain evidence="3">JCM 3272</strain>
    </source>
</reference>